<proteinExistence type="predicted"/>
<reference evidence="2 3" key="1">
    <citation type="journal article" date="2016" name="BMC Genomics">
        <title>Combined genomic and structural analyses of a cultured magnetotactic bacterium reveals its niche adaptation to a dynamic environment.</title>
        <authorList>
            <person name="Araujo A.C."/>
            <person name="Morillo V."/>
            <person name="Cypriano J."/>
            <person name="Teixeira L.C."/>
            <person name="Leao P."/>
            <person name="Lyra S."/>
            <person name="Almeida L.G."/>
            <person name="Bazylinski D.A."/>
            <person name="Vasconcellos A.T."/>
            <person name="Abreu F."/>
            <person name="Lins U."/>
        </authorList>
    </citation>
    <scope>NUCLEOTIDE SEQUENCE [LARGE SCALE GENOMIC DNA]</scope>
    <source>
        <strain evidence="2 3">IT-1</strain>
    </source>
</reference>
<keyword evidence="1" id="KW-0472">Membrane</keyword>
<keyword evidence="1" id="KW-0812">Transmembrane</keyword>
<feature type="transmembrane region" description="Helical" evidence="1">
    <location>
        <begin position="7"/>
        <end position="32"/>
    </location>
</feature>
<dbReference type="RefSeq" id="WP_198947959.1">
    <property type="nucleotide sequence ID" value="NZ_LVJN01000021.1"/>
</dbReference>
<accession>A0A1Y2JZN1</accession>
<gene>
    <name evidence="2" type="ORF">MAIT1_00417</name>
</gene>
<dbReference type="AlphaFoldDB" id="A0A1Y2JZN1"/>
<keyword evidence="3" id="KW-1185">Reference proteome</keyword>
<organism evidence="2 3">
    <name type="scientific">Magnetofaba australis IT-1</name>
    <dbReference type="NCBI Taxonomy" id="1434232"/>
    <lineage>
        <taxon>Bacteria</taxon>
        <taxon>Pseudomonadati</taxon>
        <taxon>Pseudomonadota</taxon>
        <taxon>Magnetococcia</taxon>
        <taxon>Magnetococcales</taxon>
        <taxon>Magnetococcaceae</taxon>
        <taxon>Magnetofaba</taxon>
    </lineage>
</organism>
<dbReference type="EMBL" id="LVJN01000021">
    <property type="protein sequence ID" value="OSM00014.1"/>
    <property type="molecule type" value="Genomic_DNA"/>
</dbReference>
<sequence>MQKLPKLVRFLITHAVTGFVLAFVAVQCLILWDVDQLGKLLSGAENGGLAQVILTFFLGLTFASVQMGAAVMLLAERPVPPNRGRFIERMRRWMAPPSSLGLKGAVNPKP</sequence>
<evidence type="ECO:0000256" key="1">
    <source>
        <dbReference type="SAM" id="Phobius"/>
    </source>
</evidence>
<protein>
    <submittedName>
        <fullName evidence="2">Uncharacterized protein</fullName>
    </submittedName>
</protein>
<name>A0A1Y2JZN1_9PROT</name>
<dbReference type="STRING" id="1434232.MAIT1_00417"/>
<comment type="caution">
    <text evidence="2">The sequence shown here is derived from an EMBL/GenBank/DDBJ whole genome shotgun (WGS) entry which is preliminary data.</text>
</comment>
<dbReference type="Proteomes" id="UP000194003">
    <property type="component" value="Unassembled WGS sequence"/>
</dbReference>
<feature type="transmembrane region" description="Helical" evidence="1">
    <location>
        <begin position="52"/>
        <end position="75"/>
    </location>
</feature>
<evidence type="ECO:0000313" key="3">
    <source>
        <dbReference type="Proteomes" id="UP000194003"/>
    </source>
</evidence>
<evidence type="ECO:0000313" key="2">
    <source>
        <dbReference type="EMBL" id="OSM00014.1"/>
    </source>
</evidence>
<keyword evidence="1" id="KW-1133">Transmembrane helix</keyword>